<feature type="domain" description="BioF2-like acetyltransferase" evidence="2">
    <location>
        <begin position="173"/>
        <end position="317"/>
    </location>
</feature>
<keyword evidence="4" id="KW-1185">Reference proteome</keyword>
<evidence type="ECO:0000313" key="3">
    <source>
        <dbReference type="EMBL" id="MEI4273214.1"/>
    </source>
</evidence>
<dbReference type="Gene3D" id="3.40.630.30">
    <property type="match status" value="1"/>
</dbReference>
<gene>
    <name evidence="3" type="ORF">TEK04_15920</name>
</gene>
<dbReference type="InterPro" id="IPR016181">
    <property type="entry name" value="Acyl_CoA_acyltransferase"/>
</dbReference>
<dbReference type="GO" id="GO:0016746">
    <property type="term" value="F:acyltransferase activity"/>
    <property type="evidence" value="ECO:0007669"/>
    <property type="project" value="UniProtKB-KW"/>
</dbReference>
<dbReference type="EC" id="2.3.1.-" evidence="3"/>
<feature type="region of interest" description="Disordered" evidence="1">
    <location>
        <begin position="367"/>
        <end position="389"/>
    </location>
</feature>
<dbReference type="InterPro" id="IPR038740">
    <property type="entry name" value="BioF2-like_GNAT_dom"/>
</dbReference>
<keyword evidence="3" id="KW-0012">Acyltransferase</keyword>
<organism evidence="3 4">
    <name type="scientific">Klenkia sesuvii</name>
    <dbReference type="NCBI Taxonomy" id="3103137"/>
    <lineage>
        <taxon>Bacteria</taxon>
        <taxon>Bacillati</taxon>
        <taxon>Actinomycetota</taxon>
        <taxon>Actinomycetes</taxon>
        <taxon>Geodermatophilales</taxon>
        <taxon>Geodermatophilaceae</taxon>
        <taxon>Klenkia</taxon>
    </lineage>
</organism>
<dbReference type="RefSeq" id="WP_336405336.1">
    <property type="nucleotide sequence ID" value="NZ_JBAPLU010000018.1"/>
</dbReference>
<dbReference type="Proteomes" id="UP001361570">
    <property type="component" value="Unassembled WGS sequence"/>
</dbReference>
<dbReference type="EMBL" id="JBAPLU010000018">
    <property type="protein sequence ID" value="MEI4273214.1"/>
    <property type="molecule type" value="Genomic_DNA"/>
</dbReference>
<accession>A0ABU8DYV2</accession>
<name>A0ABU8DYV2_9ACTN</name>
<sequence>MPLADPTVTVLTRQDELDALAPAWDALWHRTPGASAFQHHGWVAAWARHHVDDGDLRVAVATRGDDLVAAVPLHLDRRGPWAVLSPLGGVVTDITDLLVEPGFSAWDSVTGALRRRPGWCSIDLPEVLPGAAAQEWARSWPGAVQRWTASTFLTLPVASAQPVEALLARAPGRTANTLRRKLRKVAAAGVAERRVPAEDVLPAVASFLTLHEAQWAGRGVVPAHLTDTFRAFLVDALRRLVADDVAVLTEFSVDGDVLLSQIDLITQDALAYYLAGISPRLRQLLDTSCLLVSHDVTLAADRGAVTYSMLRGDEDYKMRWRPDMTRSERLVLGRPGSLAGRAHIIAAASRRAAASVVHRGRARLPELGARLRPAPRNSDDVASPLGARG</sequence>
<keyword evidence="3" id="KW-0808">Transferase</keyword>
<proteinExistence type="predicted"/>
<reference evidence="3 4" key="1">
    <citation type="submission" date="2024-03" db="EMBL/GenBank/DDBJ databases">
        <title>Draft genome sequence of Klenkia sp. LSe6-5.</title>
        <authorList>
            <person name="Duangmal K."/>
            <person name="Chantavorakit T."/>
        </authorList>
    </citation>
    <scope>NUCLEOTIDE SEQUENCE [LARGE SCALE GENOMIC DNA]</scope>
    <source>
        <strain evidence="3 4">LSe6-5</strain>
    </source>
</reference>
<dbReference type="Pfam" id="PF13480">
    <property type="entry name" value="Acetyltransf_6"/>
    <property type="match status" value="1"/>
</dbReference>
<comment type="caution">
    <text evidence="3">The sequence shown here is derived from an EMBL/GenBank/DDBJ whole genome shotgun (WGS) entry which is preliminary data.</text>
</comment>
<protein>
    <submittedName>
        <fullName evidence="3">GNAT family N-acetyltransferase</fullName>
        <ecNumber evidence="3">2.3.1.-</ecNumber>
    </submittedName>
</protein>
<evidence type="ECO:0000259" key="2">
    <source>
        <dbReference type="Pfam" id="PF13480"/>
    </source>
</evidence>
<dbReference type="SUPFAM" id="SSF55729">
    <property type="entry name" value="Acyl-CoA N-acyltransferases (Nat)"/>
    <property type="match status" value="1"/>
</dbReference>
<evidence type="ECO:0000313" key="4">
    <source>
        <dbReference type="Proteomes" id="UP001361570"/>
    </source>
</evidence>
<evidence type="ECO:0000256" key="1">
    <source>
        <dbReference type="SAM" id="MobiDB-lite"/>
    </source>
</evidence>